<dbReference type="InterPro" id="IPR015170">
    <property type="entry name" value="DUF1924_SHP"/>
</dbReference>
<dbReference type="GO" id="GO:0020037">
    <property type="term" value="F:heme binding"/>
    <property type="evidence" value="ECO:0007669"/>
    <property type="project" value="InterPro"/>
</dbReference>
<dbReference type="InterPro" id="IPR009056">
    <property type="entry name" value="Cyt_c-like_dom"/>
</dbReference>
<evidence type="ECO:0000259" key="6">
    <source>
        <dbReference type="PROSITE" id="PS51007"/>
    </source>
</evidence>
<feature type="domain" description="Cytochrome c" evidence="6">
    <location>
        <begin position="25"/>
        <end position="119"/>
    </location>
</feature>
<dbReference type="GO" id="GO:0009055">
    <property type="term" value="F:electron transfer activity"/>
    <property type="evidence" value="ECO:0007669"/>
    <property type="project" value="InterPro"/>
</dbReference>
<evidence type="ECO:0000256" key="1">
    <source>
        <dbReference type="ARBA" id="ARBA00022617"/>
    </source>
</evidence>
<dbReference type="PROSITE" id="PS51007">
    <property type="entry name" value="CYTC"/>
    <property type="match status" value="1"/>
</dbReference>
<dbReference type="Gene3D" id="1.10.760.10">
    <property type="entry name" value="Cytochrome c-like domain"/>
    <property type="match status" value="1"/>
</dbReference>
<reference evidence="8" key="1">
    <citation type="submission" date="2020-01" db="EMBL/GenBank/DDBJ databases">
        <title>Caldichromatium gen. nov., sp. nov., a thermophilic purple sulfur bacterium member of the family Chromatiaceae isolated from Nakabusa hot spring, Japan.</title>
        <authorList>
            <person name="Saini M.K."/>
            <person name="Hanada S."/>
            <person name="Tank M."/>
        </authorList>
    </citation>
    <scope>NUCLEOTIDE SEQUENCE [LARGE SCALE GENOMIC DNA]</scope>
    <source>
        <strain evidence="8">No.7</strain>
    </source>
</reference>
<dbReference type="InterPro" id="IPR036909">
    <property type="entry name" value="Cyt_c-like_dom_sf"/>
</dbReference>
<keyword evidence="1 4" id="KW-0349">Heme</keyword>
<dbReference type="Proteomes" id="UP000502699">
    <property type="component" value="Chromosome"/>
</dbReference>
<evidence type="ECO:0000256" key="3">
    <source>
        <dbReference type="ARBA" id="ARBA00023004"/>
    </source>
</evidence>
<proteinExistence type="predicted"/>
<dbReference type="GO" id="GO:0046872">
    <property type="term" value="F:metal ion binding"/>
    <property type="evidence" value="ECO:0007669"/>
    <property type="project" value="UniProtKB-KW"/>
</dbReference>
<evidence type="ECO:0000256" key="2">
    <source>
        <dbReference type="ARBA" id="ARBA00022723"/>
    </source>
</evidence>
<dbReference type="SUPFAM" id="SSF46626">
    <property type="entry name" value="Cytochrome c"/>
    <property type="match status" value="1"/>
</dbReference>
<keyword evidence="5" id="KW-0732">Signal</keyword>
<name>A0A6G7V9C6_9GAMM</name>
<evidence type="ECO:0000313" key="8">
    <source>
        <dbReference type="Proteomes" id="UP000502699"/>
    </source>
</evidence>
<keyword evidence="3 4" id="KW-0408">Iron</keyword>
<keyword evidence="8" id="KW-1185">Reference proteome</keyword>
<organism evidence="7 8">
    <name type="scientific">Caldichromatium japonicum</name>
    <dbReference type="NCBI Taxonomy" id="2699430"/>
    <lineage>
        <taxon>Bacteria</taxon>
        <taxon>Pseudomonadati</taxon>
        <taxon>Pseudomonadota</taxon>
        <taxon>Gammaproteobacteria</taxon>
        <taxon>Chromatiales</taxon>
        <taxon>Chromatiaceae</taxon>
        <taxon>Caldichromatium</taxon>
    </lineage>
</organism>
<sequence length="119" mass="13237">MKQHLIAWGISSALLVCAIVSWAAGDPKAGEMAWVKEYPQADGSPARSCVTCHGRDLKQPGRQVNTGKVIEPMAPSVNPQRLKEPEKVEKWFARNCRWTLGRECTPAEKADFLAYLQTQ</sequence>
<feature type="signal peptide" evidence="5">
    <location>
        <begin position="1"/>
        <end position="23"/>
    </location>
</feature>
<evidence type="ECO:0000256" key="5">
    <source>
        <dbReference type="SAM" id="SignalP"/>
    </source>
</evidence>
<keyword evidence="2 4" id="KW-0479">Metal-binding</keyword>
<evidence type="ECO:0000256" key="4">
    <source>
        <dbReference type="PROSITE-ProRule" id="PRU00433"/>
    </source>
</evidence>
<accession>A0A6G7V9C6</accession>
<gene>
    <name evidence="7" type="ORF">GWK36_00075</name>
</gene>
<dbReference type="AlphaFoldDB" id="A0A6G7V9C6"/>
<feature type="chain" id="PRO_5026360119" evidence="5">
    <location>
        <begin position="24"/>
        <end position="119"/>
    </location>
</feature>
<dbReference type="EMBL" id="CP048029">
    <property type="protein sequence ID" value="QIK36659.1"/>
    <property type="molecule type" value="Genomic_DNA"/>
</dbReference>
<evidence type="ECO:0000313" key="7">
    <source>
        <dbReference type="EMBL" id="QIK36659.1"/>
    </source>
</evidence>
<dbReference type="RefSeq" id="WP_166268983.1">
    <property type="nucleotide sequence ID" value="NZ_CP048029.1"/>
</dbReference>
<dbReference type="Pfam" id="PF09086">
    <property type="entry name" value="DUF1924"/>
    <property type="match status" value="1"/>
</dbReference>
<dbReference type="KEGG" id="cjap:GWK36_00075"/>
<protein>
    <submittedName>
        <fullName evidence="7">DUF1924 domain-containing protein</fullName>
    </submittedName>
</protein>